<proteinExistence type="predicted"/>
<dbReference type="Proteomes" id="UP000471026">
    <property type="component" value="Unassembled WGS sequence"/>
</dbReference>
<dbReference type="EMBL" id="WMHZ01000011">
    <property type="protein sequence ID" value="NDO78356.1"/>
    <property type="molecule type" value="Genomic_DNA"/>
</dbReference>
<dbReference type="Pfam" id="PF08843">
    <property type="entry name" value="AbiEii"/>
    <property type="match status" value="1"/>
</dbReference>
<evidence type="ECO:0000313" key="1">
    <source>
        <dbReference type="EMBL" id="NDO78356.1"/>
    </source>
</evidence>
<dbReference type="InterPro" id="IPR014942">
    <property type="entry name" value="AbiEii"/>
</dbReference>
<organism evidence="1 2">
    <name type="scientific">Kocuria marina subsp. indica</name>
    <dbReference type="NCBI Taxonomy" id="1049583"/>
    <lineage>
        <taxon>Bacteria</taxon>
        <taxon>Bacillati</taxon>
        <taxon>Actinomycetota</taxon>
        <taxon>Actinomycetes</taxon>
        <taxon>Micrococcales</taxon>
        <taxon>Micrococcaceae</taxon>
        <taxon>Kocuria</taxon>
    </lineage>
</organism>
<comment type="caution">
    <text evidence="1">The sequence shown here is derived from an EMBL/GenBank/DDBJ whole genome shotgun (WGS) entry which is preliminary data.</text>
</comment>
<dbReference type="AlphaFoldDB" id="A0A6N9QYM7"/>
<name>A0A6N9QYM7_9MICC</name>
<accession>A0A6N9QYM7</accession>
<reference evidence="1 2" key="1">
    <citation type="submission" date="2019-11" db="EMBL/GenBank/DDBJ databases">
        <title>Draft genome sequence of Kocuria indica DP-K7, a methyl red degrading Actinobacterium.</title>
        <authorList>
            <person name="Kumaran S."/>
            <person name="Tischler D."/>
            <person name="Ngo A.C.R."/>
            <person name="Schultes F."/>
        </authorList>
    </citation>
    <scope>NUCLEOTIDE SEQUENCE [LARGE SCALE GENOMIC DNA]</scope>
    <source>
        <strain evidence="1 2">DP-K7</strain>
    </source>
</reference>
<gene>
    <name evidence="1" type="ORF">GKZ75_09010</name>
</gene>
<sequence length="239" mass="27182">MLARIPDTRATLDIDLLANSSDLEEAEKDLARLAAVDLGDHFRFVHDRSRRIAAGEAQEYTDGLRVTFIVYIGPQRQADLSVDLVTGTRAVEPIETIIPANRLDLPRLHSSPYRLYPIAHQLADKVCAVMMTYNGVPSTREKDLVDLAVATTSAELRIEAHTFGEALHPERRRRRIQPFEHFTVPPTWGPQYAPMARKLPALENYRDVEQAVELMHLFIDPILTMNASGQWSPHERRWI</sequence>
<evidence type="ECO:0000313" key="2">
    <source>
        <dbReference type="Proteomes" id="UP000471026"/>
    </source>
</evidence>
<protein>
    <recommendedName>
        <fullName evidence="3">Nucleotidyl transferase AbiEii toxin, Type IV TA system</fullName>
    </recommendedName>
</protein>
<evidence type="ECO:0008006" key="3">
    <source>
        <dbReference type="Google" id="ProtNLM"/>
    </source>
</evidence>